<dbReference type="InterPro" id="IPR045521">
    <property type="entry name" value="DUF6475"/>
</dbReference>
<dbReference type="Pfam" id="PF20081">
    <property type="entry name" value="DUF6475"/>
    <property type="match status" value="1"/>
</dbReference>
<reference evidence="2" key="1">
    <citation type="submission" date="2016-04" db="EMBL/GenBank/DDBJ databases">
        <authorList>
            <person name="Evans L.H."/>
            <person name="Alamgir A."/>
            <person name="Owens N."/>
            <person name="Weber N.D."/>
            <person name="Virtaneva K."/>
            <person name="Barbian K."/>
            <person name="Babar A."/>
            <person name="Rosenke K."/>
        </authorList>
    </citation>
    <scope>NUCLEOTIDE SEQUENCE</scope>
    <source>
        <strain evidence="2">86</strain>
    </source>
</reference>
<gene>
    <name evidence="2" type="ORF">KL86DPRO_11671</name>
</gene>
<protein>
    <recommendedName>
        <fullName evidence="1">DUF6475 domain-containing protein</fullName>
    </recommendedName>
</protein>
<dbReference type="EMBL" id="FLUQ01000001">
    <property type="protein sequence ID" value="SBV99810.1"/>
    <property type="molecule type" value="Genomic_DNA"/>
</dbReference>
<evidence type="ECO:0000259" key="1">
    <source>
        <dbReference type="Pfam" id="PF20081"/>
    </source>
</evidence>
<organism evidence="2">
    <name type="scientific">uncultured delta proteobacterium</name>
    <dbReference type="NCBI Taxonomy" id="34034"/>
    <lineage>
        <taxon>Bacteria</taxon>
        <taxon>Deltaproteobacteria</taxon>
        <taxon>environmental samples</taxon>
    </lineage>
</organism>
<accession>A0A212JK65</accession>
<sequence>MTQADFKPFSVLIQGVAECYGQTLSAQGVALRFKLLEQFSLPEVEKAALSVMATRKYTSMPTPADFLEHISGGSAEDKAEVEVGKVLDAIGRHGAYVSVVFDDAVTQAVIVQAYGGWVKLCQDCGVEESEHWFRKNFARTWAAYSRQGVKQSGHLPGLFEITNCSNGYHEHAGPPKLVGDPTKARAVLDAGKSTLKLTESPENMRGEIGSLSGLLEAATGARRQ</sequence>
<feature type="domain" description="DUF6475" evidence="1">
    <location>
        <begin position="99"/>
        <end position="190"/>
    </location>
</feature>
<proteinExistence type="predicted"/>
<dbReference type="AlphaFoldDB" id="A0A212JK65"/>
<name>A0A212JK65_9DELT</name>
<evidence type="ECO:0000313" key="2">
    <source>
        <dbReference type="EMBL" id="SBV99810.1"/>
    </source>
</evidence>